<gene>
    <name evidence="1" type="ORF">VFPPC_07365</name>
</gene>
<comment type="caution">
    <text evidence="1">The sequence shown here is derived from an EMBL/GenBank/DDBJ whole genome shotgun (WGS) entry which is preliminary data.</text>
</comment>
<sequence length="73" mass="8092">MRRVGQFPVAWHAPFILAQNYILNGPNKASLGLFIPKLEHDTSYVTGMQPAGRGNIHTGCSLIICWSIPPYIL</sequence>
<dbReference type="Proteomes" id="UP000078397">
    <property type="component" value="Unassembled WGS sequence"/>
</dbReference>
<dbReference type="RefSeq" id="XP_018139627.1">
    <property type="nucleotide sequence ID" value="XM_018286235.1"/>
</dbReference>
<evidence type="ECO:0000313" key="1">
    <source>
        <dbReference type="EMBL" id="OAQ61923.1"/>
    </source>
</evidence>
<reference evidence="1 2" key="1">
    <citation type="journal article" date="2016" name="PLoS Pathog.">
        <title>Biosynthesis of antibiotic leucinostatins in bio-control fungus Purpureocillium lilacinum and their inhibition on phytophthora revealed by genome mining.</title>
        <authorList>
            <person name="Wang G."/>
            <person name="Liu Z."/>
            <person name="Lin R."/>
            <person name="Li E."/>
            <person name="Mao Z."/>
            <person name="Ling J."/>
            <person name="Yang Y."/>
            <person name="Yin W.B."/>
            <person name="Xie B."/>
        </authorList>
    </citation>
    <scope>NUCLEOTIDE SEQUENCE [LARGE SCALE GENOMIC DNA]</scope>
    <source>
        <strain evidence="1">170</strain>
    </source>
</reference>
<evidence type="ECO:0000313" key="2">
    <source>
        <dbReference type="Proteomes" id="UP000078397"/>
    </source>
</evidence>
<keyword evidence="2" id="KW-1185">Reference proteome</keyword>
<organism evidence="1 2">
    <name type="scientific">Pochonia chlamydosporia 170</name>
    <dbReference type="NCBI Taxonomy" id="1380566"/>
    <lineage>
        <taxon>Eukaryota</taxon>
        <taxon>Fungi</taxon>
        <taxon>Dikarya</taxon>
        <taxon>Ascomycota</taxon>
        <taxon>Pezizomycotina</taxon>
        <taxon>Sordariomycetes</taxon>
        <taxon>Hypocreomycetidae</taxon>
        <taxon>Hypocreales</taxon>
        <taxon>Clavicipitaceae</taxon>
        <taxon>Pochonia</taxon>
    </lineage>
</organism>
<dbReference type="KEGG" id="pchm:VFPPC_07365"/>
<protein>
    <submittedName>
        <fullName evidence="1">Uncharacterized protein</fullName>
    </submittedName>
</protein>
<accession>A0A179FA21</accession>
<dbReference type="AlphaFoldDB" id="A0A179FA21"/>
<dbReference type="EMBL" id="LSBJ02000007">
    <property type="protein sequence ID" value="OAQ61923.1"/>
    <property type="molecule type" value="Genomic_DNA"/>
</dbReference>
<name>A0A179FA21_METCM</name>
<dbReference type="GeneID" id="28850229"/>
<proteinExistence type="predicted"/>